<dbReference type="Proteomes" id="UP000275846">
    <property type="component" value="Unassembled WGS sequence"/>
</dbReference>
<sequence>MSHVRARIPGARTRDNAETARTNQSALNLPIRYLAVHAQAAMTLLGASLSAADSEEAKTLQRLCLTEPARAQTANSQFLQTSSSTGRMEVTTVKTSEIRMYMVRILLEPYNFVQHICWNREVNEVLSWPPSSIEASVGIQSESGNSSGKLLARPYRSFRVGINVSLKEFRVGQECGAQFLWHLLPRRPFQRLALQLPPRNEKVMFSQKCGTSVSFSLRT</sequence>
<reference evidence="2 3" key="2">
    <citation type="submission" date="2018-11" db="EMBL/GenBank/DDBJ databases">
        <authorList>
            <consortium name="Pathogen Informatics"/>
        </authorList>
    </citation>
    <scope>NUCLEOTIDE SEQUENCE [LARGE SCALE GENOMIC DNA]</scope>
    <source>
        <strain evidence="2 3">NST_G2</strain>
    </source>
</reference>
<accession>A0A183T040</accession>
<dbReference type="AlphaFoldDB" id="A0A183T040"/>
<feature type="region of interest" description="Disordered" evidence="1">
    <location>
        <begin position="1"/>
        <end position="21"/>
    </location>
</feature>
<organism evidence="4">
    <name type="scientific">Schistocephalus solidus</name>
    <name type="common">Tapeworm</name>
    <dbReference type="NCBI Taxonomy" id="70667"/>
    <lineage>
        <taxon>Eukaryota</taxon>
        <taxon>Metazoa</taxon>
        <taxon>Spiralia</taxon>
        <taxon>Lophotrochozoa</taxon>
        <taxon>Platyhelminthes</taxon>
        <taxon>Cestoda</taxon>
        <taxon>Eucestoda</taxon>
        <taxon>Diphyllobothriidea</taxon>
        <taxon>Diphyllobothriidae</taxon>
        <taxon>Schistocephalus</taxon>
    </lineage>
</organism>
<protein>
    <submittedName>
        <fullName evidence="4">Polyketide_cyc domain-containing protein</fullName>
    </submittedName>
</protein>
<proteinExistence type="predicted"/>
<evidence type="ECO:0000313" key="3">
    <source>
        <dbReference type="Proteomes" id="UP000275846"/>
    </source>
</evidence>
<dbReference type="WBParaSite" id="SSLN_0001020201-mRNA-1">
    <property type="protein sequence ID" value="SSLN_0001020201-mRNA-1"/>
    <property type="gene ID" value="SSLN_0001020201"/>
</dbReference>
<reference evidence="4" key="1">
    <citation type="submission" date="2016-06" db="UniProtKB">
        <authorList>
            <consortium name="WormBaseParasite"/>
        </authorList>
    </citation>
    <scope>IDENTIFICATION</scope>
</reference>
<evidence type="ECO:0000313" key="2">
    <source>
        <dbReference type="EMBL" id="VDL96223.1"/>
    </source>
</evidence>
<name>A0A183T040_SCHSO</name>
<evidence type="ECO:0000313" key="4">
    <source>
        <dbReference type="WBParaSite" id="SSLN_0001020201-mRNA-1"/>
    </source>
</evidence>
<gene>
    <name evidence="2" type="ORF">SSLN_LOCUS9838</name>
</gene>
<dbReference type="EMBL" id="UYSU01035485">
    <property type="protein sequence ID" value="VDL96223.1"/>
    <property type="molecule type" value="Genomic_DNA"/>
</dbReference>
<evidence type="ECO:0000256" key="1">
    <source>
        <dbReference type="SAM" id="MobiDB-lite"/>
    </source>
</evidence>
<keyword evidence="3" id="KW-1185">Reference proteome</keyword>